<accession>C9LLN9</accession>
<protein>
    <submittedName>
        <fullName evidence="1">Uncharacterized protein</fullName>
    </submittedName>
</protein>
<evidence type="ECO:0000313" key="2">
    <source>
        <dbReference type="Proteomes" id="UP000004736"/>
    </source>
</evidence>
<gene>
    <name evidence="1" type="ORF">GCWU000321_00059</name>
</gene>
<dbReference type="AlphaFoldDB" id="C9LLN9"/>
<organism evidence="1 2">
    <name type="scientific">Dialister invisus DSM 15470</name>
    <dbReference type="NCBI Taxonomy" id="592028"/>
    <lineage>
        <taxon>Bacteria</taxon>
        <taxon>Bacillati</taxon>
        <taxon>Bacillota</taxon>
        <taxon>Negativicutes</taxon>
        <taxon>Veillonellales</taxon>
        <taxon>Veillonellaceae</taxon>
        <taxon>Dialister</taxon>
    </lineage>
</organism>
<dbReference type="EMBL" id="ACIM02000001">
    <property type="protein sequence ID" value="EEW96122.1"/>
    <property type="molecule type" value="Genomic_DNA"/>
</dbReference>
<dbReference type="HOGENOM" id="CLU_2129453_0_0_9"/>
<dbReference type="Proteomes" id="UP000004736">
    <property type="component" value="Unassembled WGS sequence"/>
</dbReference>
<dbReference type="STRING" id="592028.GCWU000321_00059"/>
<evidence type="ECO:0000313" key="1">
    <source>
        <dbReference type="EMBL" id="EEW96122.1"/>
    </source>
</evidence>
<proteinExistence type="predicted"/>
<comment type="caution">
    <text evidence="1">The sequence shown here is derived from an EMBL/GenBank/DDBJ whole genome shotgun (WGS) entry which is preliminary data.</text>
</comment>
<reference evidence="1" key="1">
    <citation type="submission" date="2009-09" db="EMBL/GenBank/DDBJ databases">
        <authorList>
            <person name="Weinstock G."/>
            <person name="Sodergren E."/>
            <person name="Clifton S."/>
            <person name="Fulton L."/>
            <person name="Fulton B."/>
            <person name="Courtney L."/>
            <person name="Fronick C."/>
            <person name="Harrison M."/>
            <person name="Strong C."/>
            <person name="Farmer C."/>
            <person name="Delahaunty K."/>
            <person name="Markovic C."/>
            <person name="Hall O."/>
            <person name="Minx P."/>
            <person name="Tomlinson C."/>
            <person name="Mitreva M."/>
            <person name="Nelson J."/>
            <person name="Hou S."/>
            <person name="Wollam A."/>
            <person name="Pepin K.H."/>
            <person name="Johnson M."/>
            <person name="Bhonagiri V."/>
            <person name="Nash W.E."/>
            <person name="Warren W."/>
            <person name="Chinwalla A."/>
            <person name="Mardis E.R."/>
            <person name="Wilson R.K."/>
        </authorList>
    </citation>
    <scope>NUCLEOTIDE SEQUENCE [LARGE SCALE GENOMIC DNA]</scope>
    <source>
        <strain evidence="1">DSM 15470</strain>
    </source>
</reference>
<keyword evidence="2" id="KW-1185">Reference proteome</keyword>
<name>C9LLN9_9FIRM</name>
<sequence>MDWYRKHSLRIVIKGVHIMADRENEKKYSAETKGYTDKIYEVRFMPVLERSEYQAGPEREGLIKLQGIMEEKDFEKYINNGLIRITQDGDRLMMISKSEMYRSMLMGKFWSSICEAFGVDDFRVVSQTNGY</sequence>